<dbReference type="PROSITE" id="PS00137">
    <property type="entry name" value="SUBTILASE_HIS"/>
    <property type="match status" value="1"/>
</dbReference>
<sequence length="3043" mass="331253">MRVHKHRHQKFYALLMIFMLILSLITPQIASAEGTTSLDINTLEEDLELERELEQNLESGESVEEVEESYDVKFPEEDGLPRLIDGLDINYPQFEDTLEEMNENQYDEKDFTSNGKVEKKILQSLEEEDTVAVIIRMKEQQDKVKMFRDAANASNRTERLEIVQERLKDVASKSQAGVLENLSMFENNGQAFKIKPLWIINGVAAELSEDALNKISQRDDVERVLLDEVYEVPEVTVEESSPRLPEWGLEKINATDVWGEYGIDGEGIVVGIMDTGVEGEHEALKENYRGRNGDHASSWIDLSGHSYETPKDGNGHGTHVAGTAVGGGEGEPVGVAPGAEWIAAKIFTDSGSTTESAIHQAFEWFMAPGGDPANAPHVVNNSWGNSNTYNVSFYDDVQAWVAAGIFPLFAAGNDGPGSQTIGSPASFIDSFAIGATDSSDQAAGFSSRGPVFWNGERYVKPDVSAPGREIYSAWPGNGYHTISGTSMATPHVAGVIALIMQANPDYSIDEVKQLMKNTARSESHMGQLPNDSYGSGIVNAYQAVTEAAFAGEVQGQLLDSNGDGIAGQIVIEEENIHVQTAEDGSFQFKIREGTYNVTLQAFGYYSNDETITIEQGEVAEVTWQLSEAARYNLTGLVEKEDGTPVPYAYVNILGTPFEFARTNERGEFEFINIPEGIYDLTVSGQGITSKEQTIEVNRASEVIVTVSDSTAVSDADWVTANNNLTRNAFSNEDISVEHLEESWSFNTAGNIVFSSPVVNEDTIITVTDQGRVQAIDQNTGEEKWQYSTGQLNRSTPTIADGKVFVTAGQNRALYALEIDTGTILWEKELENVPVYETPLYEDGILYVSSTINDNTVVSALDSESGNDIWSTTVPSGSYFGAAVADGVLLIGTYEGATLHALSTNDGSELWTFEAGGEGFASHPVIENGTVYAFSTNFTSRNGTLWAINASTGEEVWNADGIGDTQAASPIVYGDAIIASSAAKPVLKAFDKSTGALLWENKAVNTTVNNGAVSSNGILFMADSSNTLKAINTFNGEIVSEWLLDASSSSTPAINAGQVIVGTQAGVTVYEAPGGLAGTITDADGQPVKGVARIVGTDIKAEADETGNFELLVQPGTYDVKVTKYGLEQVIEEKTFRSGFTHENTYSLETVRDGQVSGTIINERSGEPVEDALLRIQGSSIETRSITDGTFTFDSIAAGIHEVIIEASGYVNQQVTIEVHADESEELTVQMAPIDVAVLDDYDHAITSLLNRNGIPAEEQQWDKILNELENYQVLYLNGAYTSGGKKPDQAEMDELLETAKINDVSVVFTEAWGPSYGSIQQLSDYYNDPRTVQSDFNDSAISIVIDQDHPVFGEHEVGDRISIMNRGKGSWFNGFSGRNLAALGSQRLGDVGTGVAYKAVSQNSAHFLLSTNTAASWNMPTQHWLKAQHDLLINSISYLVADAQYGELTGQIVDQNGDSLDARIEVRQTGVFVESNDDGQFDLFHDEGTFEVEVRKTGYETQTIELHFEAGNVISETIELVPSNEGRISGDITDAITSNPISNVEVKLYDDNGEVVSDATTSDNGYYELSDLSEAVYTIEFIHADYVLESEEVEVVGVPIGLNKALNAAPNVAVIGDRAYGDDTLVHILGDFNIEVTNYSSTTALTEEIEQYDVVFFNNESGLSKADFDLFEQAADDHGVSIIYGDQYFSGGGIRNLVGLRDNPQSQQTLNIRSSSAQYVIDESHPVFGDADAGDAVNILNPDGSRVATFDGYDGFILAAIKHEENEESHGPGVAYKPRTEESLELLMSGHSIGFGHTGEDYTEAGINMFKDAVIWAAYENFNVVQGTVTDNDGNPLDAEVTVTINEKSLTEKTNTEDGYFNIASLDGDAEVTVTSFGYQTETFNVTVDEALEAMTVDLEVKENAGSIEGVVTNSLSINGLEDVHIDVVGYPREATTDLQGGYTISALEPGTYELSITKEDFVQEDIIIEIGAGETKQVDIKLRPSPTVGIVVDSQSSSATSLADYLEDRGFNTVSMFYDDLDMLEEVDVVFANSDYNNSLIPDEKMFKRFVSALDESETSVIWTGQHGGRGSIRYLVDYTGNPSIEYRGSGSGTMTAQILEDHPIFQGVEDSFEFTSQSGYYYGFDGYSGTMLADYNHSGLEEEGYMVGYKGRTINSVEVLLAGMTIGHNFHSESIHFDENRERILTNAILWAIDHEDSYAGELRGSVLNDLDRSIQAQISVTETGETIETDHEGNFFVGLDEGSYTLQIDAFGHDGETFEVQIVNGEISQETFILQSQNAGEIAGEVRSVSTGDLIEGANVEVLDTPLNTETDAGGEYTVTVPAGDYQVRVTASGYQPQTVDVTVETGEITNTTILMDDSEAIALIASSLNHNRLIPFLEANGYEVTAFNRNEHEAVKENMEDFALVIFNDSGQSMAESDFTGLIDAADEAQVSMVFTSQWGNGSISHLENYLGDPNESSHSYVPNSVQYEVLEEHPIFRGFNTGDTIPLLEREGYNQQYAVFEGYSGTTIADVVHEDVGRLGGGLAFDFRSSNHVHVLLGSLSSSSYGHPEDRWTDNARTIYLNSIDWAMTASLGELTGVVEDESGDPIQGARITVDGEGASTQTNDQGRYTLGVGIGEHQVNVTAIGYEPVQETVQVEEIGDSVELNFTLERSEQMTLHGQVTNHSTEEGLEEVTVHVTSKEHKMDWSVVTDAGGKYEVSDLLEGNYTVTFTKDGYHSVTQEIEIESGQDRELNVSISAFNIGVLGDYKGGLSALLNDHELAAEPVDWTVIDHMDRYDVIIVNANKGSEEDVNALLEKSNEHQTSLVFLDTWGVDSGSIHLLAKAVGYPTQDQQGYDEGGVSINADGNEHPILHGFESEIQILAEKSPYATFKGYEGVVIGNVTVDGEEKGSSIGYEFQSDKHVQLLLSAFSVNNMVGPEQGWTEDGKTLFVQAIEWARDAKVELPNPPEWKTEHERFHQEEVIIEGYADPGVTVRILEDEEVLAEVTANNEGVFTAELELALGSHKIDAEAVNLAGTVRSNSQMHVIVVPKPGNPGKR</sequence>
<dbReference type="SUPFAM" id="SSF49452">
    <property type="entry name" value="Starch-binding domain-like"/>
    <property type="match status" value="2"/>
</dbReference>
<organism evidence="10 11">
    <name type="scientific">Virgibacillus tibetensis</name>
    <dbReference type="NCBI Taxonomy" id="3042313"/>
    <lineage>
        <taxon>Bacteria</taxon>
        <taxon>Bacillati</taxon>
        <taxon>Bacillota</taxon>
        <taxon>Bacilli</taxon>
        <taxon>Bacillales</taxon>
        <taxon>Bacillaceae</taxon>
        <taxon>Virgibacillus</taxon>
    </lineage>
</organism>
<comment type="caution">
    <text evidence="10">The sequence shown here is derived from an EMBL/GenBank/DDBJ whole genome shotgun (WGS) entry which is preliminary data.</text>
</comment>
<evidence type="ECO:0000259" key="7">
    <source>
        <dbReference type="Pfam" id="PF00082"/>
    </source>
</evidence>
<dbReference type="RefSeq" id="WP_327609520.1">
    <property type="nucleotide sequence ID" value="NZ_JARZFX010000025.1"/>
</dbReference>
<dbReference type="InterPro" id="IPR018391">
    <property type="entry name" value="PQQ_b-propeller_rpt"/>
</dbReference>
<dbReference type="InterPro" id="IPR011047">
    <property type="entry name" value="Quinoprotein_ADH-like_sf"/>
</dbReference>
<feature type="active site" description="Charge relay system" evidence="5">
    <location>
        <position position="274"/>
    </location>
</feature>
<keyword evidence="3 5" id="KW-0378">Hydrolase</keyword>
<dbReference type="PRINTS" id="PR00723">
    <property type="entry name" value="SUBTILISIN"/>
</dbReference>
<dbReference type="InterPro" id="IPR008969">
    <property type="entry name" value="CarboxyPept-like_regulatory"/>
</dbReference>
<feature type="domain" description="Pyrrolo-quinoline quinone repeat" evidence="9">
    <location>
        <begin position="985"/>
        <end position="1067"/>
    </location>
</feature>
<dbReference type="Proteomes" id="UP001335737">
    <property type="component" value="Unassembled WGS sequence"/>
</dbReference>
<dbReference type="InterPro" id="IPR023828">
    <property type="entry name" value="Peptidase_S8_Ser-AS"/>
</dbReference>
<protein>
    <submittedName>
        <fullName evidence="10">Carboxypeptidase regulatory-like domain-containing protein</fullName>
    </submittedName>
</protein>
<dbReference type="Pfam" id="PF13715">
    <property type="entry name" value="CarbopepD_reg_2"/>
    <property type="match status" value="1"/>
</dbReference>
<dbReference type="SUPFAM" id="SSF52317">
    <property type="entry name" value="Class I glutamine amidotransferase-like"/>
    <property type="match status" value="2"/>
</dbReference>
<dbReference type="InterPro" id="IPR022398">
    <property type="entry name" value="Peptidase_S8_His-AS"/>
</dbReference>
<dbReference type="InterPro" id="IPR013783">
    <property type="entry name" value="Ig-like_fold"/>
</dbReference>
<dbReference type="PROSITE" id="PS51892">
    <property type="entry name" value="SUBTILASE"/>
    <property type="match status" value="1"/>
</dbReference>
<dbReference type="InterPro" id="IPR010259">
    <property type="entry name" value="S8pro/Inhibitor_I9"/>
</dbReference>
<keyword evidence="4 5" id="KW-0720">Serine protease</keyword>
<dbReference type="Pfam" id="PF13360">
    <property type="entry name" value="PQQ_2"/>
    <property type="match status" value="3"/>
</dbReference>
<evidence type="ECO:0000259" key="8">
    <source>
        <dbReference type="Pfam" id="PF05922"/>
    </source>
</evidence>
<dbReference type="PROSITE" id="PS00138">
    <property type="entry name" value="SUBTILASE_SER"/>
    <property type="match status" value="1"/>
</dbReference>
<keyword evidence="2 5" id="KW-0645">Protease</keyword>
<evidence type="ECO:0000256" key="1">
    <source>
        <dbReference type="ARBA" id="ARBA00011073"/>
    </source>
</evidence>
<reference evidence="10 11" key="1">
    <citation type="journal article" date="2024" name="Int. J. Syst. Evol. Microbiol.">
        <title>Virgibacillus tibetensis sp. nov., isolated from salt lake on the Tibetan Plateau of China.</title>
        <authorList>
            <person name="Phurbu D."/>
            <person name="Liu Z.-X."/>
            <person name="Wang R."/>
            <person name="Zheng Y.-Y."/>
            <person name="Liu H.-C."/>
            <person name="Zhou Y.-G."/>
            <person name="Yu Y.-J."/>
            <person name="Li A.-H."/>
        </authorList>
    </citation>
    <scope>NUCLEOTIDE SEQUENCE [LARGE SCALE GENOMIC DNA]</scope>
    <source>
        <strain evidence="10 11">C22-A2</strain>
    </source>
</reference>
<dbReference type="Pfam" id="PF13620">
    <property type="entry name" value="CarboxypepD_reg"/>
    <property type="match status" value="8"/>
</dbReference>
<dbReference type="InterPro" id="IPR013784">
    <property type="entry name" value="Carb-bd-like_fold"/>
</dbReference>
<dbReference type="PANTHER" id="PTHR43806">
    <property type="entry name" value="PEPTIDASE S8"/>
    <property type="match status" value="1"/>
</dbReference>
<dbReference type="InterPro" id="IPR036852">
    <property type="entry name" value="Peptidase_S8/S53_dom_sf"/>
</dbReference>
<dbReference type="PANTHER" id="PTHR43806:SF67">
    <property type="entry name" value="EGF-LIKE DOMAIN-CONTAINING PROTEIN"/>
    <property type="match status" value="1"/>
</dbReference>
<name>A0ABU6KMZ9_9BACI</name>
<dbReference type="Gene3D" id="2.40.128.630">
    <property type="match status" value="1"/>
</dbReference>
<dbReference type="Gene3D" id="2.130.10.10">
    <property type="entry name" value="YVTN repeat-like/Quinoprotein amine dehydrogenase"/>
    <property type="match status" value="1"/>
</dbReference>
<dbReference type="InterPro" id="IPR015500">
    <property type="entry name" value="Peptidase_S8_subtilisin-rel"/>
</dbReference>
<dbReference type="Gene3D" id="3.40.50.200">
    <property type="entry name" value="Peptidase S8/S53 domain"/>
    <property type="match status" value="1"/>
</dbReference>
<feature type="domain" description="Inhibitor I9" evidence="8">
    <location>
        <begin position="134"/>
        <end position="232"/>
    </location>
</feature>
<dbReference type="InterPro" id="IPR023827">
    <property type="entry name" value="Peptidase_S8_Asp-AS"/>
</dbReference>
<evidence type="ECO:0000259" key="9">
    <source>
        <dbReference type="Pfam" id="PF13360"/>
    </source>
</evidence>
<dbReference type="SUPFAM" id="SSF49478">
    <property type="entry name" value="Cna protein B-type domain"/>
    <property type="match status" value="2"/>
</dbReference>
<dbReference type="SMART" id="SM00564">
    <property type="entry name" value="PQQ"/>
    <property type="match status" value="7"/>
</dbReference>
<dbReference type="Gene3D" id="2.60.40.10">
    <property type="entry name" value="Immunoglobulins"/>
    <property type="match status" value="1"/>
</dbReference>
<evidence type="ECO:0000256" key="2">
    <source>
        <dbReference type="ARBA" id="ARBA00022670"/>
    </source>
</evidence>
<dbReference type="SUPFAM" id="SSF49464">
    <property type="entry name" value="Carboxypeptidase regulatory domain-like"/>
    <property type="match status" value="8"/>
</dbReference>
<accession>A0ABU6KMZ9</accession>
<dbReference type="InterPro" id="IPR050131">
    <property type="entry name" value="Peptidase_S8_subtilisin-like"/>
</dbReference>
<dbReference type="SUPFAM" id="SSF50998">
    <property type="entry name" value="Quinoprotein alcohol dehydrogenase-like"/>
    <property type="match status" value="2"/>
</dbReference>
<evidence type="ECO:0000313" key="10">
    <source>
        <dbReference type="EMBL" id="MEC5425987.1"/>
    </source>
</evidence>
<dbReference type="Gene3D" id="2.60.40.1120">
    <property type="entry name" value="Carboxypeptidase-like, regulatory domain"/>
    <property type="match status" value="11"/>
</dbReference>
<dbReference type="EMBL" id="JARZFX010000025">
    <property type="protein sequence ID" value="MEC5425987.1"/>
    <property type="molecule type" value="Genomic_DNA"/>
</dbReference>
<feature type="domain" description="Peptidase S8/S53" evidence="7">
    <location>
        <begin position="265"/>
        <end position="536"/>
    </location>
</feature>
<evidence type="ECO:0000256" key="6">
    <source>
        <dbReference type="RuleBase" id="RU003355"/>
    </source>
</evidence>
<evidence type="ECO:0000256" key="5">
    <source>
        <dbReference type="PROSITE-ProRule" id="PRU01240"/>
    </source>
</evidence>
<dbReference type="PROSITE" id="PS00136">
    <property type="entry name" value="SUBTILASE_ASP"/>
    <property type="match status" value="1"/>
</dbReference>
<dbReference type="InterPro" id="IPR029062">
    <property type="entry name" value="Class_I_gatase-like"/>
</dbReference>
<feature type="active site" description="Charge relay system" evidence="5">
    <location>
        <position position="316"/>
    </location>
</feature>
<feature type="active site" description="Charge relay system" evidence="5">
    <location>
        <position position="486"/>
    </location>
</feature>
<dbReference type="InterPro" id="IPR015943">
    <property type="entry name" value="WD40/YVTN_repeat-like_dom_sf"/>
</dbReference>
<evidence type="ECO:0000256" key="4">
    <source>
        <dbReference type="ARBA" id="ARBA00022825"/>
    </source>
</evidence>
<gene>
    <name evidence="10" type="ORF">QGM71_21270</name>
</gene>
<dbReference type="InterPro" id="IPR002372">
    <property type="entry name" value="PQQ_rpt_dom"/>
</dbReference>
<evidence type="ECO:0000313" key="11">
    <source>
        <dbReference type="Proteomes" id="UP001335737"/>
    </source>
</evidence>
<dbReference type="InterPro" id="IPR000209">
    <property type="entry name" value="Peptidase_S8/S53_dom"/>
</dbReference>
<proteinExistence type="inferred from homology"/>
<feature type="domain" description="Pyrrolo-quinoline quinone repeat" evidence="9">
    <location>
        <begin position="742"/>
        <end position="831"/>
    </location>
</feature>
<dbReference type="Pfam" id="PF00082">
    <property type="entry name" value="Peptidase_S8"/>
    <property type="match status" value="1"/>
</dbReference>
<dbReference type="SUPFAM" id="SSF52743">
    <property type="entry name" value="Subtilisin-like"/>
    <property type="match status" value="1"/>
</dbReference>
<dbReference type="Pfam" id="PF05922">
    <property type="entry name" value="Inhibitor_I9"/>
    <property type="match status" value="1"/>
</dbReference>
<evidence type="ECO:0000256" key="3">
    <source>
        <dbReference type="ARBA" id="ARBA00022801"/>
    </source>
</evidence>
<feature type="domain" description="Pyrrolo-quinoline quinone repeat" evidence="9">
    <location>
        <begin position="854"/>
        <end position="980"/>
    </location>
</feature>
<comment type="similarity">
    <text evidence="1 5 6">Belongs to the peptidase S8 family.</text>
</comment>
<keyword evidence="11" id="KW-1185">Reference proteome</keyword>